<reference evidence="2" key="1">
    <citation type="submission" date="2021-02" db="EMBL/GenBank/DDBJ databases">
        <authorList>
            <person name="Palmer J.M."/>
        </authorList>
    </citation>
    <scope>NUCLEOTIDE SEQUENCE</scope>
    <source>
        <strain evidence="2">SCRP734</strain>
    </source>
</reference>
<dbReference type="EMBL" id="JAGDFM010000009">
    <property type="protein sequence ID" value="KAG7392604.1"/>
    <property type="molecule type" value="Genomic_DNA"/>
</dbReference>
<comment type="caution">
    <text evidence="2">The sequence shown here is derived from an EMBL/GenBank/DDBJ whole genome shotgun (WGS) entry which is preliminary data.</text>
</comment>
<accession>A0A8T1WJM9</accession>
<feature type="compositionally biased region" description="Acidic residues" evidence="1">
    <location>
        <begin position="108"/>
        <end position="120"/>
    </location>
</feature>
<proteinExistence type="predicted"/>
<dbReference type="AlphaFoldDB" id="A0A8T1WJM9"/>
<gene>
    <name evidence="2" type="ORF">PHYPSEUDO_014992</name>
</gene>
<feature type="region of interest" description="Disordered" evidence="1">
    <location>
        <begin position="107"/>
        <end position="127"/>
    </location>
</feature>
<evidence type="ECO:0000313" key="2">
    <source>
        <dbReference type="EMBL" id="KAG7392604.1"/>
    </source>
</evidence>
<evidence type="ECO:0000313" key="3">
    <source>
        <dbReference type="Proteomes" id="UP000694044"/>
    </source>
</evidence>
<dbReference type="Proteomes" id="UP000694044">
    <property type="component" value="Unassembled WGS sequence"/>
</dbReference>
<name>A0A8T1WJM9_9STRA</name>
<dbReference type="OrthoDB" id="10437927at2759"/>
<evidence type="ECO:0000256" key="1">
    <source>
        <dbReference type="SAM" id="MobiDB-lite"/>
    </source>
</evidence>
<protein>
    <submittedName>
        <fullName evidence="2">Uncharacterized protein</fullName>
    </submittedName>
</protein>
<sequence>MPRSSSNSHLSWLEPASSSGWSPMQLLVAWLGRHYATYVNSITKIEMLEELCQGMRDAGYPGCTVHALRSKINSLRREARRERIGDHRHSRAFQQFQQSLVAIFAREDQDEDTSETETLDENGGTADDHEVIADFHTDHRMLVPNHALDVTEIRRRFELLCARHTLEQRGVAMELIDRILPLPED</sequence>
<keyword evidence="3" id="KW-1185">Reference proteome</keyword>
<organism evidence="2 3">
    <name type="scientific">Phytophthora pseudosyringae</name>
    <dbReference type="NCBI Taxonomy" id="221518"/>
    <lineage>
        <taxon>Eukaryota</taxon>
        <taxon>Sar</taxon>
        <taxon>Stramenopiles</taxon>
        <taxon>Oomycota</taxon>
        <taxon>Peronosporomycetes</taxon>
        <taxon>Peronosporales</taxon>
        <taxon>Peronosporaceae</taxon>
        <taxon>Phytophthora</taxon>
    </lineage>
</organism>